<proteinExistence type="predicted"/>
<dbReference type="EMBL" id="JANJYJ010000002">
    <property type="protein sequence ID" value="KAK3227871.1"/>
    <property type="molecule type" value="Genomic_DNA"/>
</dbReference>
<name>A0AAE0B291_9ROSI</name>
<evidence type="ECO:0000313" key="1">
    <source>
        <dbReference type="EMBL" id="KAK3227839.1"/>
    </source>
</evidence>
<dbReference type="AlphaFoldDB" id="A0AAE0B291"/>
<keyword evidence="3" id="KW-1185">Reference proteome</keyword>
<gene>
    <name evidence="1" type="ORF">Dsin_007701</name>
    <name evidence="2" type="ORF">Dsin_007733</name>
</gene>
<sequence>MRGSAALIPAKHRLKQIYSVTESWGKLATSTPKKHANNDATEGEPITKVKAEPIVAYSKPPPLPPVIGPLVALSLLETLSSRDGDDD</sequence>
<protein>
    <submittedName>
        <fullName evidence="1">Uncharacterized protein</fullName>
    </submittedName>
</protein>
<evidence type="ECO:0000313" key="3">
    <source>
        <dbReference type="Proteomes" id="UP001281410"/>
    </source>
</evidence>
<reference evidence="1" key="1">
    <citation type="journal article" date="2023" name="Plant J.">
        <title>Genome sequences and population genomics provide insights into the demographic history, inbreeding, and mutation load of two 'living fossil' tree species of Dipteronia.</title>
        <authorList>
            <person name="Feng Y."/>
            <person name="Comes H.P."/>
            <person name="Chen J."/>
            <person name="Zhu S."/>
            <person name="Lu R."/>
            <person name="Zhang X."/>
            <person name="Li P."/>
            <person name="Qiu J."/>
            <person name="Olsen K.M."/>
            <person name="Qiu Y."/>
        </authorList>
    </citation>
    <scope>NUCLEOTIDE SEQUENCE</scope>
    <source>
        <strain evidence="1">NBL</strain>
    </source>
</reference>
<dbReference type="EMBL" id="JANJYJ010000002">
    <property type="protein sequence ID" value="KAK3227839.1"/>
    <property type="molecule type" value="Genomic_DNA"/>
</dbReference>
<comment type="caution">
    <text evidence="1">The sequence shown here is derived from an EMBL/GenBank/DDBJ whole genome shotgun (WGS) entry which is preliminary data.</text>
</comment>
<accession>A0AAE0B291</accession>
<evidence type="ECO:0000313" key="2">
    <source>
        <dbReference type="EMBL" id="KAK3227871.1"/>
    </source>
</evidence>
<dbReference type="Proteomes" id="UP001281410">
    <property type="component" value="Unassembled WGS sequence"/>
</dbReference>
<organism evidence="1 3">
    <name type="scientific">Dipteronia sinensis</name>
    <dbReference type="NCBI Taxonomy" id="43782"/>
    <lineage>
        <taxon>Eukaryota</taxon>
        <taxon>Viridiplantae</taxon>
        <taxon>Streptophyta</taxon>
        <taxon>Embryophyta</taxon>
        <taxon>Tracheophyta</taxon>
        <taxon>Spermatophyta</taxon>
        <taxon>Magnoliopsida</taxon>
        <taxon>eudicotyledons</taxon>
        <taxon>Gunneridae</taxon>
        <taxon>Pentapetalae</taxon>
        <taxon>rosids</taxon>
        <taxon>malvids</taxon>
        <taxon>Sapindales</taxon>
        <taxon>Sapindaceae</taxon>
        <taxon>Hippocastanoideae</taxon>
        <taxon>Acereae</taxon>
        <taxon>Dipteronia</taxon>
    </lineage>
</organism>